<evidence type="ECO:0000313" key="1">
    <source>
        <dbReference type="Proteomes" id="UP000790787"/>
    </source>
</evidence>
<gene>
    <name evidence="2" type="primary">LOC142172665</name>
</gene>
<proteinExistence type="predicted"/>
<reference evidence="2" key="2">
    <citation type="submission" date="2025-08" db="UniProtKB">
        <authorList>
            <consortium name="RefSeq"/>
        </authorList>
    </citation>
    <scope>IDENTIFICATION</scope>
    <source>
        <tissue evidence="2">Leaf</tissue>
    </source>
</reference>
<dbReference type="Proteomes" id="UP000790787">
    <property type="component" value="Chromosome 18"/>
</dbReference>
<keyword evidence="1" id="KW-1185">Reference proteome</keyword>
<reference evidence="1" key="1">
    <citation type="journal article" date="2014" name="Nat. Commun.">
        <title>The tobacco genome sequence and its comparison with those of tomato and potato.</title>
        <authorList>
            <person name="Sierro N."/>
            <person name="Battey J.N."/>
            <person name="Ouadi S."/>
            <person name="Bakaher N."/>
            <person name="Bovet L."/>
            <person name="Willig A."/>
            <person name="Goepfert S."/>
            <person name="Peitsch M.C."/>
            <person name="Ivanov N.V."/>
        </authorList>
    </citation>
    <scope>NUCLEOTIDE SEQUENCE [LARGE SCALE GENOMIC DNA]</scope>
</reference>
<sequence>MSKWVEAAALPTNDAKVVVGFLKKNIFTCFGTPRAIISDGGTHFCNRAFEKLLSKYDVRHKVATPYHPQTSGQVEVSNREIKSVLTKTVNAIRTDWARKLDDALWAYRTAFKTPIGKLKSQWSGPFRVVEVFPSGVVEIATENDSRTFRVNGQRLKPYVGMSEKKEVSALHLTEPQRSSEP</sequence>
<accession>A0AC58T5E1</accession>
<organism evidence="1 2">
    <name type="scientific">Nicotiana tabacum</name>
    <name type="common">Common tobacco</name>
    <dbReference type="NCBI Taxonomy" id="4097"/>
    <lineage>
        <taxon>Eukaryota</taxon>
        <taxon>Viridiplantae</taxon>
        <taxon>Streptophyta</taxon>
        <taxon>Embryophyta</taxon>
        <taxon>Tracheophyta</taxon>
        <taxon>Spermatophyta</taxon>
        <taxon>Magnoliopsida</taxon>
        <taxon>eudicotyledons</taxon>
        <taxon>Gunneridae</taxon>
        <taxon>Pentapetalae</taxon>
        <taxon>asterids</taxon>
        <taxon>lamiids</taxon>
        <taxon>Solanales</taxon>
        <taxon>Solanaceae</taxon>
        <taxon>Nicotianoideae</taxon>
        <taxon>Nicotianeae</taxon>
        <taxon>Nicotiana</taxon>
    </lineage>
</organism>
<name>A0AC58T5E1_TOBAC</name>
<protein>
    <submittedName>
        <fullName evidence="2">Uncharacterized protein LOC142172665</fullName>
    </submittedName>
</protein>
<evidence type="ECO:0000313" key="2">
    <source>
        <dbReference type="RefSeq" id="XP_075092432.1"/>
    </source>
</evidence>
<dbReference type="RefSeq" id="XP_075092432.1">
    <property type="nucleotide sequence ID" value="XM_075236331.1"/>
</dbReference>